<dbReference type="PANTHER" id="PTHR34220:SF7">
    <property type="entry name" value="SENSOR HISTIDINE KINASE YPDA"/>
    <property type="match status" value="1"/>
</dbReference>
<accession>A0ABZ2Z1W6</accession>
<keyword evidence="3" id="KW-0808">Transferase</keyword>
<evidence type="ECO:0000256" key="1">
    <source>
        <dbReference type="SAM" id="Phobius"/>
    </source>
</evidence>
<evidence type="ECO:0000313" key="4">
    <source>
        <dbReference type="Proteomes" id="UP001449657"/>
    </source>
</evidence>
<keyword evidence="4" id="KW-1185">Reference proteome</keyword>
<organism evidence="3 4">
    <name type="scientific">Chitinophaga caseinilytica</name>
    <dbReference type="NCBI Taxonomy" id="2267521"/>
    <lineage>
        <taxon>Bacteria</taxon>
        <taxon>Pseudomonadati</taxon>
        <taxon>Bacteroidota</taxon>
        <taxon>Chitinophagia</taxon>
        <taxon>Chitinophagales</taxon>
        <taxon>Chitinophagaceae</taxon>
        <taxon>Chitinophaga</taxon>
    </lineage>
</organism>
<feature type="transmembrane region" description="Helical" evidence="1">
    <location>
        <begin position="34"/>
        <end position="53"/>
    </location>
</feature>
<dbReference type="Proteomes" id="UP001449657">
    <property type="component" value="Chromosome"/>
</dbReference>
<dbReference type="PANTHER" id="PTHR34220">
    <property type="entry name" value="SENSOR HISTIDINE KINASE YPDA"/>
    <property type="match status" value="1"/>
</dbReference>
<protein>
    <submittedName>
        <fullName evidence="3">Sensor histidine kinase</fullName>
    </submittedName>
</protein>
<keyword evidence="1" id="KW-0812">Transmembrane</keyword>
<dbReference type="Pfam" id="PF06580">
    <property type="entry name" value="His_kinase"/>
    <property type="match status" value="1"/>
</dbReference>
<dbReference type="RefSeq" id="WP_341841004.1">
    <property type="nucleotide sequence ID" value="NZ_CP149792.1"/>
</dbReference>
<keyword evidence="1" id="KW-0472">Membrane</keyword>
<feature type="transmembrane region" description="Helical" evidence="1">
    <location>
        <begin position="60"/>
        <end position="79"/>
    </location>
</feature>
<dbReference type="InterPro" id="IPR010559">
    <property type="entry name" value="Sig_transdc_His_kin_internal"/>
</dbReference>
<dbReference type="GO" id="GO:0016301">
    <property type="term" value="F:kinase activity"/>
    <property type="evidence" value="ECO:0007669"/>
    <property type="project" value="UniProtKB-KW"/>
</dbReference>
<name>A0ABZ2Z1W6_9BACT</name>
<dbReference type="InterPro" id="IPR050640">
    <property type="entry name" value="Bact_2-comp_sensor_kinase"/>
</dbReference>
<keyword evidence="1" id="KW-1133">Transmembrane helix</keyword>
<evidence type="ECO:0000259" key="2">
    <source>
        <dbReference type="Pfam" id="PF06580"/>
    </source>
</evidence>
<evidence type="ECO:0000313" key="3">
    <source>
        <dbReference type="EMBL" id="WZN46269.1"/>
    </source>
</evidence>
<dbReference type="EMBL" id="CP150096">
    <property type="protein sequence ID" value="WZN46269.1"/>
    <property type="molecule type" value="Genomic_DNA"/>
</dbReference>
<reference evidence="3 4" key="1">
    <citation type="submission" date="2024-03" db="EMBL/GenBank/DDBJ databases">
        <title>Chitinophaga caseinilytica sp. nov., a casein hydrolysing bacterium isolated from forest soil.</title>
        <authorList>
            <person name="Lee D.S."/>
            <person name="Han D.M."/>
            <person name="Baek J.H."/>
            <person name="Choi D.G."/>
            <person name="Jeon J.H."/>
            <person name="Jeon C.O."/>
        </authorList>
    </citation>
    <scope>NUCLEOTIDE SEQUENCE [LARGE SCALE GENOMIC DNA]</scope>
    <source>
        <strain evidence="3 4">KACC 19118</strain>
    </source>
</reference>
<feature type="domain" description="Signal transduction histidine kinase internal region" evidence="2">
    <location>
        <begin position="213"/>
        <end position="290"/>
    </location>
</feature>
<gene>
    <name evidence="3" type="ORF">WJU22_25580</name>
</gene>
<proteinExistence type="predicted"/>
<sequence length="373" mass="42376">MHIAVWVLLFLFPFFVYRIRVDDHLFYWKEGVNTLFIVGLFYLNYYVLIPRFFTRRRIGIYIGLVLLALAGIGLQQVLVEYTFLRQLGLRDGRPFVISGRFGGGGVFAVRARPAVAWADAAGPGHTVQFGHDSAVAFSKTVILGDDSMPAAPVFRRGMRDRGISGMFLFPDIFRKSATFTLLVLFIGGFIKVAMEWFKSEQQKEALKVANLNAELRFLRSQINPHFLFNSLNTVYSLAHRQSPETEHALVKLSNILRYMIYQSNEDQVLLANEIRYLEDFIDMQRLRLAKSIPVEVSVTGDPAGLRIAPMLLIPFVENAFKHGVSYEEPAWIRVGLDISEGGQLRLTVRNRLLERRLAEKGAWDWGIPSSASN</sequence>
<keyword evidence="3" id="KW-0418">Kinase</keyword>